<sequence length="672" mass="76363">MLESQDEIEQALIQHFTEAFKKRRCWSPDWFDEDLGRVPDAAWQSLDAPFSEMEVKTAVFSIEGDKAPGPDGFGARFYQEFWSLVKEDILAMFSDFFSGDQGLGCLNATFFTLIPKKVGAVEVGDFRPISLVNGSYKLIAKVLANRLKIVIASMIEENQTAFIPGRLLQDGFMVTQERISAVHRDKRSGIVIKLDFSKAYDNVDWDFLLKVLSRHGFEPNWLRMVRDCISTAKASVLVNGKPCGFFHLNKGLRQGDPLSPLLFVSGVVQLANIFRCNTSEFPFRHLGLPLHLGKFLKAEWSPLIERFEQRLEGWKSNLLSIGGRLILLQSVLTNLPIFFLSVFKIPKGVLARIDAIRKRFLWCGLAAAPKKVHLVKWEVVCSSKQEGGLGVLNLEDMNKALLSKWIWRCLSNQSIIWRSVVEARYRCPYVQIGRFPCGAPRPSQIWTGILKATAQINEALRWTVGKGCQVRFWKDDWVGDSSLEDRFPILFEAAANKDGMVNQFWSPGPQGSHWTVSFRRGLTASEEEMLADLRSMIQGEVIDVEEDDIAHWRPHPSLNFSLLTRGYRAKWAPLADASCPMCREELETSNHLMLHCPAITQIWNRLAAVSDVVFALTSMEDLWRSGKRLSDKRDKSAKAKIFQILIPTVAWSHWLSRNHLVFRGTPVYVENI</sequence>
<comment type="caution">
    <text evidence="2">The sequence shown here is derived from an EMBL/GenBank/DDBJ whole genome shotgun (WGS) entry which is preliminary data.</text>
</comment>
<dbReference type="PROSITE" id="PS50878">
    <property type="entry name" value="RT_POL"/>
    <property type="match status" value="1"/>
</dbReference>
<reference evidence="2" key="2">
    <citation type="submission" date="2023-06" db="EMBL/GenBank/DDBJ databases">
        <authorList>
            <person name="Ma L."/>
            <person name="Liu K.-W."/>
            <person name="Li Z."/>
            <person name="Hsiao Y.-Y."/>
            <person name="Qi Y."/>
            <person name="Fu T."/>
            <person name="Tang G."/>
            <person name="Zhang D."/>
            <person name="Sun W.-H."/>
            <person name="Liu D.-K."/>
            <person name="Li Y."/>
            <person name="Chen G.-Z."/>
            <person name="Liu X.-D."/>
            <person name="Liao X.-Y."/>
            <person name="Jiang Y.-T."/>
            <person name="Yu X."/>
            <person name="Hao Y."/>
            <person name="Huang J."/>
            <person name="Zhao X.-W."/>
            <person name="Ke S."/>
            <person name="Chen Y.-Y."/>
            <person name="Wu W.-L."/>
            <person name="Hsu J.-L."/>
            <person name="Lin Y.-F."/>
            <person name="Huang M.-D."/>
            <person name="Li C.-Y."/>
            <person name="Huang L."/>
            <person name="Wang Z.-W."/>
            <person name="Zhao X."/>
            <person name="Zhong W.-Y."/>
            <person name="Peng D.-H."/>
            <person name="Ahmad S."/>
            <person name="Lan S."/>
            <person name="Zhang J.-S."/>
            <person name="Tsai W.-C."/>
            <person name="Van De Peer Y."/>
            <person name="Liu Z.-J."/>
        </authorList>
    </citation>
    <scope>NUCLEOTIDE SEQUENCE</scope>
    <source>
        <strain evidence="2">CP</strain>
        <tissue evidence="2">Leaves</tissue>
    </source>
</reference>
<evidence type="ECO:0000313" key="2">
    <source>
        <dbReference type="EMBL" id="KAK1320825.1"/>
    </source>
</evidence>
<keyword evidence="3" id="KW-1185">Reference proteome</keyword>
<dbReference type="SUPFAM" id="SSF56672">
    <property type="entry name" value="DNA/RNA polymerases"/>
    <property type="match status" value="1"/>
</dbReference>
<dbReference type="PANTHER" id="PTHR33116:SF78">
    <property type="entry name" value="OS12G0587133 PROTEIN"/>
    <property type="match status" value="1"/>
</dbReference>
<dbReference type="InterPro" id="IPR000477">
    <property type="entry name" value="RT_dom"/>
</dbReference>
<dbReference type="AlphaFoldDB" id="A0AAV9F4E6"/>
<protein>
    <recommendedName>
        <fullName evidence="1">Reverse transcriptase domain-containing protein</fullName>
    </recommendedName>
</protein>
<evidence type="ECO:0000313" key="3">
    <source>
        <dbReference type="Proteomes" id="UP001180020"/>
    </source>
</evidence>
<dbReference type="Pfam" id="PF13966">
    <property type="entry name" value="zf-RVT"/>
    <property type="match status" value="1"/>
</dbReference>
<gene>
    <name evidence="2" type="ORF">QJS10_CPA03g01353</name>
</gene>
<dbReference type="InterPro" id="IPR026960">
    <property type="entry name" value="RVT-Znf"/>
</dbReference>
<reference evidence="2" key="1">
    <citation type="journal article" date="2023" name="Nat. Commun.">
        <title>Diploid and tetraploid genomes of Acorus and the evolution of monocots.</title>
        <authorList>
            <person name="Ma L."/>
            <person name="Liu K.W."/>
            <person name="Li Z."/>
            <person name="Hsiao Y.Y."/>
            <person name="Qi Y."/>
            <person name="Fu T."/>
            <person name="Tang G.D."/>
            <person name="Zhang D."/>
            <person name="Sun W.H."/>
            <person name="Liu D.K."/>
            <person name="Li Y."/>
            <person name="Chen G.Z."/>
            <person name="Liu X.D."/>
            <person name="Liao X.Y."/>
            <person name="Jiang Y.T."/>
            <person name="Yu X."/>
            <person name="Hao Y."/>
            <person name="Huang J."/>
            <person name="Zhao X.W."/>
            <person name="Ke S."/>
            <person name="Chen Y.Y."/>
            <person name="Wu W.L."/>
            <person name="Hsu J.L."/>
            <person name="Lin Y.F."/>
            <person name="Huang M.D."/>
            <person name="Li C.Y."/>
            <person name="Huang L."/>
            <person name="Wang Z.W."/>
            <person name="Zhao X."/>
            <person name="Zhong W.Y."/>
            <person name="Peng D.H."/>
            <person name="Ahmad S."/>
            <person name="Lan S."/>
            <person name="Zhang J.S."/>
            <person name="Tsai W.C."/>
            <person name="Van de Peer Y."/>
            <person name="Liu Z.J."/>
        </authorList>
    </citation>
    <scope>NUCLEOTIDE SEQUENCE</scope>
    <source>
        <strain evidence="2">CP</strain>
    </source>
</reference>
<dbReference type="PANTHER" id="PTHR33116">
    <property type="entry name" value="REVERSE TRANSCRIPTASE ZINC-BINDING DOMAIN-CONTAINING PROTEIN-RELATED-RELATED"/>
    <property type="match status" value="1"/>
</dbReference>
<dbReference type="EMBL" id="JAUJYO010000003">
    <property type="protein sequence ID" value="KAK1320825.1"/>
    <property type="molecule type" value="Genomic_DNA"/>
</dbReference>
<feature type="domain" description="Reverse transcriptase" evidence="1">
    <location>
        <begin position="95"/>
        <end position="393"/>
    </location>
</feature>
<dbReference type="Proteomes" id="UP001180020">
    <property type="component" value="Unassembled WGS sequence"/>
</dbReference>
<proteinExistence type="predicted"/>
<accession>A0AAV9F4E6</accession>
<organism evidence="2 3">
    <name type="scientific">Acorus calamus</name>
    <name type="common">Sweet flag</name>
    <dbReference type="NCBI Taxonomy" id="4465"/>
    <lineage>
        <taxon>Eukaryota</taxon>
        <taxon>Viridiplantae</taxon>
        <taxon>Streptophyta</taxon>
        <taxon>Embryophyta</taxon>
        <taxon>Tracheophyta</taxon>
        <taxon>Spermatophyta</taxon>
        <taxon>Magnoliopsida</taxon>
        <taxon>Liliopsida</taxon>
        <taxon>Acoraceae</taxon>
        <taxon>Acorus</taxon>
    </lineage>
</organism>
<dbReference type="Pfam" id="PF00078">
    <property type="entry name" value="RVT_1"/>
    <property type="match status" value="1"/>
</dbReference>
<name>A0AAV9F4E6_ACOCL</name>
<evidence type="ECO:0000259" key="1">
    <source>
        <dbReference type="PROSITE" id="PS50878"/>
    </source>
</evidence>
<dbReference type="InterPro" id="IPR043502">
    <property type="entry name" value="DNA/RNA_pol_sf"/>
</dbReference>
<dbReference type="CDD" id="cd01650">
    <property type="entry name" value="RT_nLTR_like"/>
    <property type="match status" value="1"/>
</dbReference>